<keyword evidence="5 8" id="KW-0812">Transmembrane</keyword>
<keyword evidence="7 8" id="KW-0472">Membrane</keyword>
<dbReference type="FunFam" id="1.20.1640.10:FF:000001">
    <property type="entry name" value="Efflux pump membrane transporter"/>
    <property type="match status" value="1"/>
</dbReference>
<evidence type="ECO:0000256" key="7">
    <source>
        <dbReference type="ARBA" id="ARBA00023136"/>
    </source>
</evidence>
<dbReference type="Gene3D" id="1.20.1640.10">
    <property type="entry name" value="Multidrug efflux transporter AcrB transmembrane domain"/>
    <property type="match status" value="2"/>
</dbReference>
<feature type="transmembrane region" description="Helical" evidence="8">
    <location>
        <begin position="338"/>
        <end position="357"/>
    </location>
</feature>
<evidence type="ECO:0000256" key="1">
    <source>
        <dbReference type="ARBA" id="ARBA00004429"/>
    </source>
</evidence>
<dbReference type="Gene3D" id="3.30.70.1320">
    <property type="entry name" value="Multidrug efflux transporter AcrB pore domain like"/>
    <property type="match status" value="1"/>
</dbReference>
<dbReference type="Pfam" id="PF00873">
    <property type="entry name" value="ACR_tran"/>
    <property type="match status" value="1"/>
</dbReference>
<keyword evidence="2" id="KW-0813">Transport</keyword>
<dbReference type="FunFam" id="3.30.70.1430:FF:000001">
    <property type="entry name" value="Efflux pump membrane transporter"/>
    <property type="match status" value="1"/>
</dbReference>
<dbReference type="Gene3D" id="3.30.2090.10">
    <property type="entry name" value="Multidrug efflux transporter AcrB TolC docking domain, DN and DC subdomains"/>
    <property type="match status" value="2"/>
</dbReference>
<protein>
    <submittedName>
        <fullName evidence="9">Efflux RND transporter permease subunit</fullName>
    </submittedName>
</protein>
<dbReference type="AlphaFoldDB" id="A0A7S7SMF5"/>
<keyword evidence="6 8" id="KW-1133">Transmembrane helix</keyword>
<comment type="subcellular location">
    <subcellularLocation>
        <location evidence="1">Cell inner membrane</location>
        <topology evidence="1">Multi-pass membrane protein</topology>
    </subcellularLocation>
</comment>
<feature type="transmembrane region" description="Helical" evidence="8">
    <location>
        <begin position="961"/>
        <end position="981"/>
    </location>
</feature>
<dbReference type="SUPFAM" id="SSF82693">
    <property type="entry name" value="Multidrug efflux transporter AcrB pore domain, PN1, PN2, PC1 and PC2 subdomains"/>
    <property type="match status" value="3"/>
</dbReference>
<evidence type="ECO:0000256" key="6">
    <source>
        <dbReference type="ARBA" id="ARBA00022989"/>
    </source>
</evidence>
<feature type="transmembrane region" description="Helical" evidence="8">
    <location>
        <begin position="993"/>
        <end position="1015"/>
    </location>
</feature>
<keyword evidence="3" id="KW-1003">Cell membrane</keyword>
<dbReference type="EMBL" id="CP063849">
    <property type="protein sequence ID" value="QOY89035.1"/>
    <property type="molecule type" value="Genomic_DNA"/>
</dbReference>
<evidence type="ECO:0000256" key="4">
    <source>
        <dbReference type="ARBA" id="ARBA00022519"/>
    </source>
</evidence>
<dbReference type="SUPFAM" id="SSF82866">
    <property type="entry name" value="Multidrug efflux transporter AcrB transmembrane domain"/>
    <property type="match status" value="2"/>
</dbReference>
<keyword evidence="4" id="KW-0997">Cell inner membrane</keyword>
<feature type="transmembrane region" description="Helical" evidence="8">
    <location>
        <begin position="467"/>
        <end position="491"/>
    </location>
</feature>
<dbReference type="Gene3D" id="3.30.70.1440">
    <property type="entry name" value="Multidrug efflux transporter AcrB pore domain"/>
    <property type="match status" value="1"/>
</dbReference>
<proteinExistence type="predicted"/>
<name>A0A7S7SMF5_PALFE</name>
<feature type="transmembrane region" description="Helical" evidence="8">
    <location>
        <begin position="532"/>
        <end position="552"/>
    </location>
</feature>
<dbReference type="GO" id="GO:0005886">
    <property type="term" value="C:plasma membrane"/>
    <property type="evidence" value="ECO:0007669"/>
    <property type="project" value="UniProtKB-SubCell"/>
</dbReference>
<dbReference type="RefSeq" id="WP_194450697.1">
    <property type="nucleotide sequence ID" value="NZ_CP063849.1"/>
</dbReference>
<gene>
    <name evidence="9" type="ORF">IRI77_03490</name>
</gene>
<evidence type="ECO:0000256" key="2">
    <source>
        <dbReference type="ARBA" id="ARBA00022448"/>
    </source>
</evidence>
<evidence type="ECO:0000313" key="10">
    <source>
        <dbReference type="Proteomes" id="UP000593892"/>
    </source>
</evidence>
<evidence type="ECO:0000313" key="9">
    <source>
        <dbReference type="EMBL" id="QOY89035.1"/>
    </source>
</evidence>
<keyword evidence="10" id="KW-1185">Reference proteome</keyword>
<feature type="transmembrane region" description="Helical" evidence="8">
    <location>
        <begin position="364"/>
        <end position="384"/>
    </location>
</feature>
<evidence type="ECO:0000256" key="8">
    <source>
        <dbReference type="SAM" id="Phobius"/>
    </source>
</evidence>
<dbReference type="Proteomes" id="UP000593892">
    <property type="component" value="Chromosome"/>
</dbReference>
<reference evidence="9 10" key="1">
    <citation type="submission" date="2020-10" db="EMBL/GenBank/DDBJ databases">
        <title>Complete genome sequence of Paludibaculum fermentans P105T, a facultatively anaerobic acidobacterium capable of dissimilatory Fe(III) reduction.</title>
        <authorList>
            <person name="Dedysh S.N."/>
            <person name="Beletsky A.V."/>
            <person name="Kulichevskaya I.S."/>
            <person name="Mardanov A.V."/>
            <person name="Ravin N.V."/>
        </authorList>
    </citation>
    <scope>NUCLEOTIDE SEQUENCE [LARGE SCALE GENOMIC DNA]</scope>
    <source>
        <strain evidence="9 10">P105</strain>
    </source>
</reference>
<dbReference type="PANTHER" id="PTHR32063:SF21">
    <property type="entry name" value="MULTIDRUG RESISTANCE PROTEIN MDTB"/>
    <property type="match status" value="1"/>
</dbReference>
<feature type="transmembrane region" description="Helical" evidence="8">
    <location>
        <begin position="435"/>
        <end position="455"/>
    </location>
</feature>
<dbReference type="InterPro" id="IPR027463">
    <property type="entry name" value="AcrB_DN_DC_subdom"/>
</dbReference>
<evidence type="ECO:0000256" key="5">
    <source>
        <dbReference type="ARBA" id="ARBA00022692"/>
    </source>
</evidence>
<dbReference type="PRINTS" id="PR00702">
    <property type="entry name" value="ACRIFLAVINRP"/>
</dbReference>
<feature type="transmembrane region" description="Helical" evidence="8">
    <location>
        <begin position="859"/>
        <end position="878"/>
    </location>
</feature>
<dbReference type="Gene3D" id="3.30.70.1430">
    <property type="entry name" value="Multidrug efflux transporter AcrB pore domain"/>
    <property type="match status" value="2"/>
</dbReference>
<feature type="transmembrane region" description="Helical" evidence="8">
    <location>
        <begin position="898"/>
        <end position="924"/>
    </location>
</feature>
<dbReference type="PANTHER" id="PTHR32063">
    <property type="match status" value="1"/>
</dbReference>
<dbReference type="KEGG" id="pfer:IRI77_03490"/>
<accession>A0A7S7SMF5</accession>
<sequence>MNICETFIRRPIATSLLMLAVALFGILAYRALPVSDMPRVDFPTLVVSASLPGANPDTMASAVATPLERQFTGIAGLDSMISSNSTGNSQITLTFDLSRDLDGAAVDVETAIAEAMPLLPPGMPSPPSFRKFNPGDAPVIFLSLTTTVLPMWKLDEYAQNIIAQRLSMVNGVAQVQVMGAQKYAVRVQIDPDALASKKIGLNEVSQALSDWNVNEPTGTLYGPHQAFNVLASGQLMRAKDYESLVVTYRNGAAVRLRDVANVLDSVEDDKTASWIYSGSTNERAINLMVMRQPDSNTIEVTDAVKALIPMFQAQLPPSVTLAVRGDRSKNIRESFTDIQMTMAVTLGLVIMVIFIFLRNLSATAIPTMALPFSIIGTFSIMYVLDFSLNNISLMALILCVGFVVDDAIVMLENIVRHMEKGETAMQASLRGSREIGFTIVSMTISLAAVFIPLLFMGGILGRLFREFAVSICVAILISGMVSVSLTPMLCSRFLRPVNPLNHGWFYNIIERGFMAIHRVYERSLGWVLHHRPVMLAIFVIILGVTGWLFTVVQKGFIPEVDSDQMVVTVEAAQGTSFFQMAKYQQRVGEILRKDPNVDTIMLSAGGSFNSSASSGRLMIQLKPRRERELNVFEVVNELRPKLAAVSGIRAFPSVPAAIRIGGRRSKAQYDFTLQSPDTAELYAEATKFEAVVAKLPGLLDVSSDLEVKNPRVNVTIDRDKAAALQLNLLQVQNSLYSAFGPRWATTIYSSMSQNRVLMELQPKFQAHPDTIPTLFFKSDNGNVVPFQSFGKMYIDAGPLTVNHSGQLPSVTISFNLRPGMALGDAVDLIQDAAIRNLPATITPSFQGTAKAFQDSLKNLGLLLLVAILVVYIVLGVLYESYIHPLTILSGLPSAGFGALLTLLIFNVELNIYGFVGMILLIGLVKKNAIMQIDFALEAERKEGKSPAEAIYEGCLTRFRPIMMTTMSALLGALPISLGYGAGGEARRPLGLTVMGGLVCSQLLTLYLTPVVYTYMASIVDRWPSRHKKAPLDALPAGITPSGTAK</sequence>
<evidence type="ECO:0000256" key="3">
    <source>
        <dbReference type="ARBA" id="ARBA00022475"/>
    </source>
</evidence>
<organism evidence="9 10">
    <name type="scientific">Paludibaculum fermentans</name>
    <dbReference type="NCBI Taxonomy" id="1473598"/>
    <lineage>
        <taxon>Bacteria</taxon>
        <taxon>Pseudomonadati</taxon>
        <taxon>Acidobacteriota</taxon>
        <taxon>Terriglobia</taxon>
        <taxon>Bryobacterales</taxon>
        <taxon>Bryobacteraceae</taxon>
        <taxon>Paludibaculum</taxon>
    </lineage>
</organism>
<dbReference type="SUPFAM" id="SSF82714">
    <property type="entry name" value="Multidrug efflux transporter AcrB TolC docking domain, DN and DC subdomains"/>
    <property type="match status" value="2"/>
</dbReference>
<dbReference type="InterPro" id="IPR001036">
    <property type="entry name" value="Acrflvin-R"/>
</dbReference>
<dbReference type="GO" id="GO:0042910">
    <property type="term" value="F:xenobiotic transmembrane transporter activity"/>
    <property type="evidence" value="ECO:0007669"/>
    <property type="project" value="TreeGrafter"/>
</dbReference>
<feature type="transmembrane region" description="Helical" evidence="8">
    <location>
        <begin position="12"/>
        <end position="32"/>
    </location>
</feature>